<dbReference type="EMBL" id="HBFX01038953">
    <property type="protein sequence ID" value="CAD8972449.1"/>
    <property type="molecule type" value="Transcribed_RNA"/>
</dbReference>
<dbReference type="AlphaFoldDB" id="A0A7S1EEB6"/>
<dbReference type="PANTHER" id="PTHR37909">
    <property type="entry name" value="S-ADENOSYL-L-METHIONINE-DEPENDENT METHYLTRANSFERASES SUPERFAMILY PROTEIN"/>
    <property type="match status" value="1"/>
</dbReference>
<name>A0A7S1EEB6_HEMAN</name>
<feature type="region of interest" description="Disordered" evidence="1">
    <location>
        <begin position="54"/>
        <end position="82"/>
    </location>
</feature>
<dbReference type="PANTHER" id="PTHR37909:SF1">
    <property type="entry name" value="S-ADENOSYL-L-METHIONINE-DEPENDENT METHYLTRANSFERASES SUPERFAMILY PROTEIN"/>
    <property type="match status" value="1"/>
</dbReference>
<dbReference type="Pfam" id="PF13578">
    <property type="entry name" value="Methyltransf_24"/>
    <property type="match status" value="1"/>
</dbReference>
<organism evidence="2">
    <name type="scientific">Hemiselmis andersenii</name>
    <name type="common">Cryptophyte alga</name>
    <dbReference type="NCBI Taxonomy" id="464988"/>
    <lineage>
        <taxon>Eukaryota</taxon>
        <taxon>Cryptophyceae</taxon>
        <taxon>Cryptomonadales</taxon>
        <taxon>Hemiselmidaceae</taxon>
        <taxon>Hemiselmis</taxon>
    </lineage>
</organism>
<dbReference type="SUPFAM" id="SSF53335">
    <property type="entry name" value="S-adenosyl-L-methionine-dependent methyltransferases"/>
    <property type="match status" value="1"/>
</dbReference>
<protein>
    <recommendedName>
        <fullName evidence="3">Rhamnosyl O-methyltransferase</fullName>
    </recommendedName>
</protein>
<proteinExistence type="predicted"/>
<evidence type="ECO:0008006" key="3">
    <source>
        <dbReference type="Google" id="ProtNLM"/>
    </source>
</evidence>
<sequence length="298" mass="32416">MGGREEEAEMLLKEAVGVDVASRRHRGDIVIELLTLYQSSPNSKHGFGHLFGEEGGADGRGFTDDVVSSGTGEEACPPGSEHSLQPLMDAMHRVNPYQGFDGASLGYSAGEHQGHDSSLMALLVHVTRPSLIIEVGSWKGGSAIQMASVVRRRGWGCRTKIVCVDTWLGTSTDLKSQRLPLVNGYPTVQREFMWNVIQAGYASCIVPLAAPANIGAKYLAFLQDRGLCPSADLIFIDGNHDYDDVKQDIHNFFPLLSPSGLMFGDDYGWAGVKKAVDEFAAEHNLRVFSPGHRTWLIA</sequence>
<gene>
    <name evidence="2" type="ORF">HAND00432_LOCUS23450</name>
</gene>
<dbReference type="InterPro" id="IPR029063">
    <property type="entry name" value="SAM-dependent_MTases_sf"/>
</dbReference>
<reference evidence="2" key="1">
    <citation type="submission" date="2021-01" db="EMBL/GenBank/DDBJ databases">
        <authorList>
            <person name="Corre E."/>
            <person name="Pelletier E."/>
            <person name="Niang G."/>
            <person name="Scheremetjew M."/>
            <person name="Finn R."/>
            <person name="Kale V."/>
            <person name="Holt S."/>
            <person name="Cochrane G."/>
            <person name="Meng A."/>
            <person name="Brown T."/>
            <person name="Cohen L."/>
        </authorList>
    </citation>
    <scope>NUCLEOTIDE SEQUENCE</scope>
    <source>
        <strain evidence="2">CCMP644</strain>
    </source>
</reference>
<evidence type="ECO:0000256" key="1">
    <source>
        <dbReference type="SAM" id="MobiDB-lite"/>
    </source>
</evidence>
<dbReference type="Gene3D" id="3.40.50.150">
    <property type="entry name" value="Vaccinia Virus protein VP39"/>
    <property type="match status" value="1"/>
</dbReference>
<evidence type="ECO:0000313" key="2">
    <source>
        <dbReference type="EMBL" id="CAD8972449.1"/>
    </source>
</evidence>
<accession>A0A7S1EEB6</accession>